<evidence type="ECO:0000313" key="16">
    <source>
        <dbReference type="Proteomes" id="UP000184368"/>
    </source>
</evidence>
<dbReference type="GO" id="GO:0015344">
    <property type="term" value="F:siderophore uptake transmembrane transporter activity"/>
    <property type="evidence" value="ECO:0007669"/>
    <property type="project" value="TreeGrafter"/>
</dbReference>
<protein>
    <submittedName>
        <fullName evidence="15">Iron complex outermembrane recepter protein</fullName>
    </submittedName>
</protein>
<keyword evidence="3 10" id="KW-1134">Transmembrane beta strand</keyword>
<comment type="subcellular location">
    <subcellularLocation>
        <location evidence="1 10">Cell outer membrane</location>
        <topology evidence="1 10">Multi-pass membrane protein</topology>
    </subcellularLocation>
</comment>
<evidence type="ECO:0000256" key="8">
    <source>
        <dbReference type="ARBA" id="ARBA00023170"/>
    </source>
</evidence>
<dbReference type="PROSITE" id="PS52016">
    <property type="entry name" value="TONB_DEPENDENT_REC_3"/>
    <property type="match status" value="1"/>
</dbReference>
<feature type="domain" description="TonB-dependent receptor-like beta-barrel" evidence="13">
    <location>
        <begin position="318"/>
        <end position="834"/>
    </location>
</feature>
<dbReference type="STRING" id="1302690.BUE76_08220"/>
<accession>A0A1M5CN48</accession>
<evidence type="ECO:0000256" key="3">
    <source>
        <dbReference type="ARBA" id="ARBA00022452"/>
    </source>
</evidence>
<keyword evidence="6 11" id="KW-0798">TonB box</keyword>
<evidence type="ECO:0000313" key="15">
    <source>
        <dbReference type="EMBL" id="SHF56138.1"/>
    </source>
</evidence>
<organism evidence="15 16">
    <name type="scientific">Cnuella takakiae</name>
    <dbReference type="NCBI Taxonomy" id="1302690"/>
    <lineage>
        <taxon>Bacteria</taxon>
        <taxon>Pseudomonadati</taxon>
        <taxon>Bacteroidota</taxon>
        <taxon>Chitinophagia</taxon>
        <taxon>Chitinophagales</taxon>
        <taxon>Chitinophagaceae</taxon>
        <taxon>Cnuella</taxon>
    </lineage>
</organism>
<dbReference type="OrthoDB" id="1109208at2"/>
<keyword evidence="16" id="KW-1185">Reference proteome</keyword>
<evidence type="ECO:0000256" key="10">
    <source>
        <dbReference type="PROSITE-ProRule" id="PRU01360"/>
    </source>
</evidence>
<evidence type="ECO:0000259" key="13">
    <source>
        <dbReference type="Pfam" id="PF00593"/>
    </source>
</evidence>
<dbReference type="Proteomes" id="UP000184368">
    <property type="component" value="Unassembled WGS sequence"/>
</dbReference>
<dbReference type="PANTHER" id="PTHR30069">
    <property type="entry name" value="TONB-DEPENDENT OUTER MEMBRANE RECEPTOR"/>
    <property type="match status" value="1"/>
</dbReference>
<evidence type="ECO:0000256" key="4">
    <source>
        <dbReference type="ARBA" id="ARBA00022692"/>
    </source>
</evidence>
<keyword evidence="2 10" id="KW-0813">Transport</keyword>
<keyword evidence="7 10" id="KW-0472">Membrane</keyword>
<evidence type="ECO:0000256" key="1">
    <source>
        <dbReference type="ARBA" id="ARBA00004571"/>
    </source>
</evidence>
<proteinExistence type="inferred from homology"/>
<evidence type="ECO:0000256" key="12">
    <source>
        <dbReference type="SAM" id="SignalP"/>
    </source>
</evidence>
<dbReference type="PANTHER" id="PTHR30069:SF29">
    <property type="entry name" value="HEMOGLOBIN AND HEMOGLOBIN-HAPTOGLOBIN-BINDING PROTEIN 1-RELATED"/>
    <property type="match status" value="1"/>
</dbReference>
<dbReference type="InterPro" id="IPR012910">
    <property type="entry name" value="Plug_dom"/>
</dbReference>
<dbReference type="Pfam" id="PF00593">
    <property type="entry name" value="TonB_dep_Rec_b-barrel"/>
    <property type="match status" value="1"/>
</dbReference>
<keyword evidence="4 10" id="KW-0812">Transmembrane</keyword>
<dbReference type="GO" id="GO:0044718">
    <property type="term" value="P:siderophore transmembrane transport"/>
    <property type="evidence" value="ECO:0007669"/>
    <property type="project" value="TreeGrafter"/>
</dbReference>
<comment type="similarity">
    <text evidence="10 11">Belongs to the TonB-dependent receptor family.</text>
</comment>
<keyword evidence="9 10" id="KW-0998">Cell outer membrane</keyword>
<dbReference type="EMBL" id="FQUO01000009">
    <property type="protein sequence ID" value="SHF56138.1"/>
    <property type="molecule type" value="Genomic_DNA"/>
</dbReference>
<feature type="chain" id="PRO_5012341264" evidence="12">
    <location>
        <begin position="28"/>
        <end position="861"/>
    </location>
</feature>
<dbReference type="Gene3D" id="2.40.170.20">
    <property type="entry name" value="TonB-dependent receptor, beta-barrel domain"/>
    <property type="match status" value="1"/>
</dbReference>
<gene>
    <name evidence="15" type="ORF">SAMN05444008_109143</name>
</gene>
<evidence type="ECO:0000256" key="5">
    <source>
        <dbReference type="ARBA" id="ARBA00022729"/>
    </source>
</evidence>
<feature type="signal peptide" evidence="12">
    <location>
        <begin position="1"/>
        <end position="27"/>
    </location>
</feature>
<dbReference type="InterPro" id="IPR037066">
    <property type="entry name" value="Plug_dom_sf"/>
</dbReference>
<keyword evidence="8" id="KW-0675">Receptor</keyword>
<sequence>MQLNTAYQNRIRALVCSLLLCAVQAFGQDTTKVAPADSLSKTLEDVVVTAMRTPQQLMQSPVGIEKVTAKDFARSAAPSFYDALQSLKGVQMITPSLGFRVINTRGFANTTNVRFAQLVDGADVQSPHIGAPVGNALGPSDLDIRSVELVPGGASALYGMNTTNGMVNLFTKKPFEQPGLSVQQKAGINHVHSAVAPAKLFAETALRWAHVWSSKLAFKLNGSYTTGYDWVADDRTDLSPLANASTGLLGAGNPALDPVNGYGNESSNRRTLALQGKNYVVARSGYYEKEVADYRLQNVKADASIYYKPTGNATLSYTYRRADFNTIYQRSNRFRLQGYVLQQHALDYAGSFIRAKAYVNLENTGRSYNLRSMAENLDRVSKTDDQWFAAYASGFNNAVGQGLSPAAAHGAARGFADAGRLQPGTEAFANSLHRLQDINNWDSGAALRVKAALAHAEVQVDLTQQWLQHWKKRTGVELLTGMDMRSYVIVPDGNYFINPDVTKAGRNLVYGRWGAFLSASRNMLAQKLRTGLVMRLDKNDYFTPRLAVRATAVYSPNTKHSLRLAVQNGYRYPSIFEGFSNINSGGVRRVGGLRVMSQGVFEASWLRSSIDAFATAVNRDVNTGGLSRSAAIEKNKSLLRQNSYTYLEPEAVSSIEGGYRGRLLKGRLFVDVDLYYNRYRNFIAQVEAHVPLTTVADSIPYALYDRRQQARYRLWTNSKTVVHNYGAALKARMDLGKGFIADGNLSYARLQQQENSDGLEDGFNTPKWMVNLGLSNDQLWGRWGGGILFRWQDSYYWQSFLVNGQVPAIAALDAQVTYAFAKQPFRIKVGATNLTNHYQASFLGGPQVGGFYYTALSYGVR</sequence>
<evidence type="ECO:0000256" key="9">
    <source>
        <dbReference type="ARBA" id="ARBA00023237"/>
    </source>
</evidence>
<dbReference type="Gene3D" id="2.170.130.10">
    <property type="entry name" value="TonB-dependent receptor, plug domain"/>
    <property type="match status" value="1"/>
</dbReference>
<dbReference type="InterPro" id="IPR036942">
    <property type="entry name" value="Beta-barrel_TonB_sf"/>
</dbReference>
<evidence type="ECO:0000256" key="6">
    <source>
        <dbReference type="ARBA" id="ARBA00023077"/>
    </source>
</evidence>
<evidence type="ECO:0000256" key="11">
    <source>
        <dbReference type="RuleBase" id="RU003357"/>
    </source>
</evidence>
<name>A0A1M5CN48_9BACT</name>
<evidence type="ECO:0000256" key="2">
    <source>
        <dbReference type="ARBA" id="ARBA00022448"/>
    </source>
</evidence>
<dbReference type="InterPro" id="IPR039426">
    <property type="entry name" value="TonB-dep_rcpt-like"/>
</dbReference>
<keyword evidence="5 12" id="KW-0732">Signal</keyword>
<reference evidence="15 16" key="1">
    <citation type="submission" date="2016-11" db="EMBL/GenBank/DDBJ databases">
        <authorList>
            <person name="Jaros S."/>
            <person name="Januszkiewicz K."/>
            <person name="Wedrychowicz H."/>
        </authorList>
    </citation>
    <scope>NUCLEOTIDE SEQUENCE [LARGE SCALE GENOMIC DNA]</scope>
    <source>
        <strain evidence="15 16">DSM 26897</strain>
    </source>
</reference>
<evidence type="ECO:0000256" key="7">
    <source>
        <dbReference type="ARBA" id="ARBA00023136"/>
    </source>
</evidence>
<dbReference type="InterPro" id="IPR000531">
    <property type="entry name" value="Beta-barrel_TonB"/>
</dbReference>
<evidence type="ECO:0000259" key="14">
    <source>
        <dbReference type="Pfam" id="PF07715"/>
    </source>
</evidence>
<dbReference type="SUPFAM" id="SSF56935">
    <property type="entry name" value="Porins"/>
    <property type="match status" value="1"/>
</dbReference>
<dbReference type="GO" id="GO:0009279">
    <property type="term" value="C:cell outer membrane"/>
    <property type="evidence" value="ECO:0007669"/>
    <property type="project" value="UniProtKB-SubCell"/>
</dbReference>
<dbReference type="AlphaFoldDB" id="A0A1M5CN48"/>
<feature type="domain" description="TonB-dependent receptor plug" evidence="14">
    <location>
        <begin position="57"/>
        <end position="165"/>
    </location>
</feature>
<dbReference type="Pfam" id="PF07715">
    <property type="entry name" value="Plug"/>
    <property type="match status" value="1"/>
</dbReference>